<feature type="domain" description="FH2" evidence="10">
    <location>
        <begin position="286"/>
        <end position="720"/>
    </location>
</feature>
<evidence type="ECO:0000313" key="12">
    <source>
        <dbReference type="Proteomes" id="UP000007015"/>
    </source>
</evidence>
<dbReference type="SUPFAM" id="SSF101447">
    <property type="entry name" value="Formin homology 2 domain (FH2 domain)"/>
    <property type="match status" value="1"/>
</dbReference>
<keyword evidence="5" id="KW-0472">Membrane</keyword>
<dbReference type="Proteomes" id="UP000007015">
    <property type="component" value="Chromosome 2"/>
</dbReference>
<evidence type="ECO:0000256" key="6">
    <source>
        <dbReference type="ARBA" id="ARBA00025793"/>
    </source>
</evidence>
<feature type="region of interest" description="Disordered" evidence="8">
    <location>
        <begin position="703"/>
        <end position="747"/>
    </location>
</feature>
<dbReference type="PROSITE" id="PS51444">
    <property type="entry name" value="FH2"/>
    <property type="match status" value="1"/>
</dbReference>
<dbReference type="HOGENOM" id="CLU_007699_1_1_1"/>
<evidence type="ECO:0000256" key="8">
    <source>
        <dbReference type="SAM" id="MobiDB-lite"/>
    </source>
</evidence>
<comment type="similarity">
    <text evidence="6">Belongs to the formin-like family. Class-I subfamily.</text>
</comment>
<dbReference type="SMART" id="SM00498">
    <property type="entry name" value="FH2"/>
    <property type="match status" value="1"/>
</dbReference>
<dbReference type="AlphaFoldDB" id="A2X166"/>
<feature type="compositionally biased region" description="Low complexity" evidence="8">
    <location>
        <begin position="712"/>
        <end position="731"/>
    </location>
</feature>
<evidence type="ECO:0000256" key="7">
    <source>
        <dbReference type="RuleBase" id="RU361260"/>
    </source>
</evidence>
<dbReference type="InterPro" id="IPR015425">
    <property type="entry name" value="FH2_Formin"/>
</dbReference>
<feature type="compositionally biased region" description="Basic and acidic residues" evidence="8">
    <location>
        <begin position="736"/>
        <end position="747"/>
    </location>
</feature>
<feature type="chain" id="PRO_5002649553" description="Formin-like protein" evidence="9">
    <location>
        <begin position="22"/>
        <end position="747"/>
    </location>
</feature>
<organism evidence="11 12">
    <name type="scientific">Oryza sativa subsp. indica</name>
    <name type="common">Rice</name>
    <dbReference type="NCBI Taxonomy" id="39946"/>
    <lineage>
        <taxon>Eukaryota</taxon>
        <taxon>Viridiplantae</taxon>
        <taxon>Streptophyta</taxon>
        <taxon>Embryophyta</taxon>
        <taxon>Tracheophyta</taxon>
        <taxon>Spermatophyta</taxon>
        <taxon>Magnoliopsida</taxon>
        <taxon>Liliopsida</taxon>
        <taxon>Poales</taxon>
        <taxon>Poaceae</taxon>
        <taxon>BOP clade</taxon>
        <taxon>Oryzoideae</taxon>
        <taxon>Oryzeae</taxon>
        <taxon>Oryzinae</taxon>
        <taxon>Oryza</taxon>
        <taxon>Oryza sativa</taxon>
    </lineage>
</organism>
<evidence type="ECO:0000256" key="3">
    <source>
        <dbReference type="ARBA" id="ARBA00022729"/>
    </source>
</evidence>
<evidence type="ECO:0000256" key="2">
    <source>
        <dbReference type="ARBA" id="ARBA00022692"/>
    </source>
</evidence>
<dbReference type="EMBL" id="CM000127">
    <property type="protein sequence ID" value="EAY84576.1"/>
    <property type="molecule type" value="Genomic_DNA"/>
</dbReference>
<dbReference type="InterPro" id="IPR042201">
    <property type="entry name" value="FH2_Formin_sf"/>
</dbReference>
<gene>
    <name evidence="11" type="ORF">OsI_05948</name>
</gene>
<sequence>MAMKRVVFLLLLVAASALVKSSRGGGGGEEKLGKFYGWRRHLSSGPAASSLVLSGDLVDKIWSVCLQDIVSPEDTFGFGESFAWDELSSHSTEDELKATLFMELMALLPPEKSSFTYDCIRANCFSLGVPQIFSVALSNYLESQKSLVGSNFYPRRRLVDKLIGDAPSMAPAFAPSMSSGGEVHSPLSVAEAPLTPSNSLNMEPPSPYYPSKSAHKHQGVAPPVSPSEEHHDYMKVVLIAVLPTAALSFLAAFLCFYCCGCNKSKVSVGEQRDDHPLLHLQFSNLPGSSPDVHVPASPLHKDDHGVRPSNAGSMAWHDIKFGSFHVNEEMIEELFGYGAGNQNNVKDKEFSIADPSPQHVSLLDVKKSCNLAVVFKAMNVRAEEIHDALVEGNELPRLLLETILRMKPTDEEEQKLRLYNGDCSQLGLAEQVMKALIDIPFAFERIRALLFMSSLQEDASSLRESFLQLEAACGELKHRLFLKLLEAILKTGNRLNDGTFRGGANAFKLDTLLKLSDVKGADGKTTLLHFVVQEIIRSEGVREARLAMENGRSPPFPSTSDDNSNESLQEDGNYYSNLGLKIVSGLSNELDNVKRVAALDADALSTSVANLRHELLRAKEFLNSDMASLEENSGFHRSLESFIEHAETETNFLLKEDKRLRMLVKRTIRYFHGNDEKDDGFRLFVIVRDFLVMLDKACKEVGASQKKATNKSQANGNSNNPSSQSNPQEQQFPAVLDHHFDSSDSND</sequence>
<dbReference type="Gene3D" id="1.20.58.2220">
    <property type="entry name" value="Formin, FH2 domain"/>
    <property type="match status" value="1"/>
</dbReference>
<dbReference type="STRING" id="39946.A2X166"/>
<evidence type="ECO:0000256" key="5">
    <source>
        <dbReference type="ARBA" id="ARBA00023136"/>
    </source>
</evidence>
<dbReference type="Gramene" id="BGIOSGA007583-TA">
    <property type="protein sequence ID" value="BGIOSGA007583-PA"/>
    <property type="gene ID" value="BGIOSGA007583"/>
</dbReference>
<dbReference type="OMA" id="HHDYMKV"/>
<keyword evidence="4" id="KW-1133">Transmembrane helix</keyword>
<evidence type="ECO:0000259" key="10">
    <source>
        <dbReference type="PROSITE" id="PS51444"/>
    </source>
</evidence>
<evidence type="ECO:0000256" key="1">
    <source>
        <dbReference type="ARBA" id="ARBA00004167"/>
    </source>
</evidence>
<proteinExistence type="inferred from homology"/>
<dbReference type="GO" id="GO:0045010">
    <property type="term" value="P:actin nucleation"/>
    <property type="evidence" value="ECO:0007669"/>
    <property type="project" value="InterPro"/>
</dbReference>
<keyword evidence="2" id="KW-0812">Transmembrane</keyword>
<dbReference type="PANTHER" id="PTHR23213">
    <property type="entry name" value="FORMIN-RELATED"/>
    <property type="match status" value="1"/>
</dbReference>
<dbReference type="Pfam" id="PF02181">
    <property type="entry name" value="FH2"/>
    <property type="match status" value="1"/>
</dbReference>
<keyword evidence="12" id="KW-1185">Reference proteome</keyword>
<keyword evidence="3 9" id="KW-0732">Signal</keyword>
<dbReference type="InterPro" id="IPR027643">
    <property type="entry name" value="Formin-like_plant"/>
</dbReference>
<feature type="signal peptide" evidence="9">
    <location>
        <begin position="1"/>
        <end position="21"/>
    </location>
</feature>
<evidence type="ECO:0000256" key="4">
    <source>
        <dbReference type="ARBA" id="ARBA00022989"/>
    </source>
</evidence>
<feature type="region of interest" description="Disordered" evidence="8">
    <location>
        <begin position="549"/>
        <end position="569"/>
    </location>
</feature>
<feature type="region of interest" description="Disordered" evidence="8">
    <location>
        <begin position="194"/>
        <end position="226"/>
    </location>
</feature>
<dbReference type="GO" id="GO:0016020">
    <property type="term" value="C:membrane"/>
    <property type="evidence" value="ECO:0007669"/>
    <property type="project" value="UniProtKB-SubCell"/>
</dbReference>
<reference evidence="11 12" key="1">
    <citation type="journal article" date="2005" name="PLoS Biol.">
        <title>The genomes of Oryza sativa: a history of duplications.</title>
        <authorList>
            <person name="Yu J."/>
            <person name="Wang J."/>
            <person name="Lin W."/>
            <person name="Li S."/>
            <person name="Li H."/>
            <person name="Zhou J."/>
            <person name="Ni P."/>
            <person name="Dong W."/>
            <person name="Hu S."/>
            <person name="Zeng C."/>
            <person name="Zhang J."/>
            <person name="Zhang Y."/>
            <person name="Li R."/>
            <person name="Xu Z."/>
            <person name="Li S."/>
            <person name="Li X."/>
            <person name="Zheng H."/>
            <person name="Cong L."/>
            <person name="Lin L."/>
            <person name="Yin J."/>
            <person name="Geng J."/>
            <person name="Li G."/>
            <person name="Shi J."/>
            <person name="Liu J."/>
            <person name="Lv H."/>
            <person name="Li J."/>
            <person name="Wang J."/>
            <person name="Deng Y."/>
            <person name="Ran L."/>
            <person name="Shi X."/>
            <person name="Wang X."/>
            <person name="Wu Q."/>
            <person name="Li C."/>
            <person name="Ren X."/>
            <person name="Wang J."/>
            <person name="Wang X."/>
            <person name="Li D."/>
            <person name="Liu D."/>
            <person name="Zhang X."/>
            <person name="Ji Z."/>
            <person name="Zhao W."/>
            <person name="Sun Y."/>
            <person name="Zhang Z."/>
            <person name="Bao J."/>
            <person name="Han Y."/>
            <person name="Dong L."/>
            <person name="Ji J."/>
            <person name="Chen P."/>
            <person name="Wu S."/>
            <person name="Liu J."/>
            <person name="Xiao Y."/>
            <person name="Bu D."/>
            <person name="Tan J."/>
            <person name="Yang L."/>
            <person name="Ye C."/>
            <person name="Zhang J."/>
            <person name="Xu J."/>
            <person name="Zhou Y."/>
            <person name="Yu Y."/>
            <person name="Zhang B."/>
            <person name="Zhuang S."/>
            <person name="Wei H."/>
            <person name="Liu B."/>
            <person name="Lei M."/>
            <person name="Yu H."/>
            <person name="Li Y."/>
            <person name="Xu H."/>
            <person name="Wei S."/>
            <person name="He X."/>
            <person name="Fang L."/>
            <person name="Zhang Z."/>
            <person name="Zhang Y."/>
            <person name="Huang X."/>
            <person name="Su Z."/>
            <person name="Tong W."/>
            <person name="Li J."/>
            <person name="Tong Z."/>
            <person name="Li S."/>
            <person name="Ye J."/>
            <person name="Wang L."/>
            <person name="Fang L."/>
            <person name="Lei T."/>
            <person name="Chen C."/>
            <person name="Chen H."/>
            <person name="Xu Z."/>
            <person name="Li H."/>
            <person name="Huang H."/>
            <person name="Zhang F."/>
            <person name="Xu H."/>
            <person name="Li N."/>
            <person name="Zhao C."/>
            <person name="Li S."/>
            <person name="Dong L."/>
            <person name="Huang Y."/>
            <person name="Li L."/>
            <person name="Xi Y."/>
            <person name="Qi Q."/>
            <person name="Li W."/>
            <person name="Zhang B."/>
            <person name="Hu W."/>
            <person name="Zhang Y."/>
            <person name="Tian X."/>
            <person name="Jiao Y."/>
            <person name="Liang X."/>
            <person name="Jin J."/>
            <person name="Gao L."/>
            <person name="Zheng W."/>
            <person name="Hao B."/>
            <person name="Liu S."/>
            <person name="Wang W."/>
            <person name="Yuan L."/>
            <person name="Cao M."/>
            <person name="McDermott J."/>
            <person name="Samudrala R."/>
            <person name="Wang J."/>
            <person name="Wong G.K."/>
            <person name="Yang H."/>
        </authorList>
    </citation>
    <scope>NUCLEOTIDE SEQUENCE [LARGE SCALE GENOMIC DNA]</scope>
    <source>
        <strain evidence="12">cv. 93-11</strain>
    </source>
</reference>
<evidence type="ECO:0000313" key="11">
    <source>
        <dbReference type="EMBL" id="EAY84576.1"/>
    </source>
</evidence>
<protein>
    <recommendedName>
        <fullName evidence="7">Formin-like protein</fullName>
    </recommendedName>
</protein>
<name>A2X166_ORYSI</name>
<feature type="compositionally biased region" description="Polar residues" evidence="8">
    <location>
        <begin position="558"/>
        <end position="567"/>
    </location>
</feature>
<accession>A2X166</accession>
<dbReference type="PANTHER" id="PTHR23213:SF235">
    <property type="entry name" value="FORMIN-LIKE PROTEIN 10"/>
    <property type="match status" value="1"/>
</dbReference>
<evidence type="ECO:0000256" key="9">
    <source>
        <dbReference type="SAM" id="SignalP"/>
    </source>
</evidence>
<dbReference type="GO" id="GO:0051015">
    <property type="term" value="F:actin filament binding"/>
    <property type="evidence" value="ECO:0007669"/>
    <property type="project" value="InterPro"/>
</dbReference>
<comment type="subcellular location">
    <subcellularLocation>
        <location evidence="1">Membrane</location>
        <topology evidence="1">Single-pass membrane protein</topology>
    </subcellularLocation>
</comment>